<sequence>MIIILSSGVVFSGEGSTVNAKDARQRLLDGNKRYVGAQMTHPNQTSERRQEVSNGQHPFAVVISCSDSRVPPEVLFDQGLGDIFVIRLAGNIVNDAALGSIEYAVEHLGVGYIMVLGHEKCGAVEATVKGGEAPGHIGALTGAIQPAVDKAKGLSGDLVDNAVRINAIMVVRQLKTSAPILEEKVKKGELVIEGGRYDFDDGVVEMLRGDN</sequence>
<dbReference type="EC" id="4.2.1.1" evidence="2 7"/>
<dbReference type="GO" id="GO:0008270">
    <property type="term" value="F:zinc ion binding"/>
    <property type="evidence" value="ECO:0007669"/>
    <property type="project" value="UniProtKB-UniRule"/>
</dbReference>
<evidence type="ECO:0000256" key="7">
    <source>
        <dbReference type="RuleBase" id="RU003956"/>
    </source>
</evidence>
<feature type="binding site" evidence="6">
    <location>
        <position position="118"/>
    </location>
    <ligand>
        <name>Zn(2+)</name>
        <dbReference type="ChEBI" id="CHEBI:29105"/>
    </ligand>
</feature>
<evidence type="ECO:0000256" key="4">
    <source>
        <dbReference type="ARBA" id="ARBA00023239"/>
    </source>
</evidence>
<dbReference type="PANTHER" id="PTHR11002:SF79">
    <property type="entry name" value="CARBONIC ANHYDRASE 2"/>
    <property type="match status" value="1"/>
</dbReference>
<name>A0A445N0Y0_9BACT</name>
<comment type="catalytic activity">
    <reaction evidence="5 7">
        <text>hydrogencarbonate + H(+) = CO2 + H2O</text>
        <dbReference type="Rhea" id="RHEA:10748"/>
        <dbReference type="ChEBI" id="CHEBI:15377"/>
        <dbReference type="ChEBI" id="CHEBI:15378"/>
        <dbReference type="ChEBI" id="CHEBI:16526"/>
        <dbReference type="ChEBI" id="CHEBI:17544"/>
        <dbReference type="EC" id="4.2.1.1"/>
    </reaction>
</comment>
<evidence type="ECO:0000256" key="2">
    <source>
        <dbReference type="ARBA" id="ARBA00012925"/>
    </source>
</evidence>
<evidence type="ECO:0000256" key="5">
    <source>
        <dbReference type="ARBA" id="ARBA00048348"/>
    </source>
</evidence>
<keyword evidence="4 7" id="KW-0456">Lyase</keyword>
<dbReference type="AlphaFoldDB" id="A0A445N0Y0"/>
<dbReference type="InterPro" id="IPR001765">
    <property type="entry name" value="Carbonic_anhydrase"/>
</dbReference>
<evidence type="ECO:0000256" key="1">
    <source>
        <dbReference type="ARBA" id="ARBA00006217"/>
    </source>
</evidence>
<keyword evidence="3 6" id="KW-0862">Zinc</keyword>
<dbReference type="PROSITE" id="PS00704">
    <property type="entry name" value="PROK_CO2_ANHYDRASE_1"/>
    <property type="match status" value="1"/>
</dbReference>
<comment type="function">
    <text evidence="7">Reversible hydration of carbon dioxide.</text>
</comment>
<dbReference type="InterPro" id="IPR015892">
    <property type="entry name" value="Carbonic_anhydrase_CS"/>
</dbReference>
<feature type="binding site" evidence="6">
    <location>
        <position position="65"/>
    </location>
    <ligand>
        <name>Zn(2+)</name>
        <dbReference type="ChEBI" id="CHEBI:29105"/>
    </ligand>
</feature>
<dbReference type="GO" id="GO:0015976">
    <property type="term" value="P:carbon utilization"/>
    <property type="evidence" value="ECO:0007669"/>
    <property type="project" value="InterPro"/>
</dbReference>
<evidence type="ECO:0000256" key="3">
    <source>
        <dbReference type="ARBA" id="ARBA00022833"/>
    </source>
</evidence>
<reference evidence="8" key="1">
    <citation type="submission" date="2018-01" db="EMBL/GenBank/DDBJ databases">
        <authorList>
            <person name="Regsiter A."/>
            <person name="William W."/>
        </authorList>
    </citation>
    <scope>NUCLEOTIDE SEQUENCE</scope>
    <source>
        <strain evidence="8">TRIP AH-1</strain>
    </source>
</reference>
<evidence type="ECO:0000313" key="8">
    <source>
        <dbReference type="EMBL" id="SPD75394.1"/>
    </source>
</evidence>
<protein>
    <recommendedName>
        <fullName evidence="2 7">Carbonic anhydrase</fullName>
        <ecNumber evidence="2 7">4.2.1.1</ecNumber>
    </recommendedName>
    <alternativeName>
        <fullName evidence="7">Carbonate dehydratase</fullName>
    </alternativeName>
</protein>
<organism evidence="8">
    <name type="scientific">uncultured Desulfobacterium sp</name>
    <dbReference type="NCBI Taxonomy" id="201089"/>
    <lineage>
        <taxon>Bacteria</taxon>
        <taxon>Pseudomonadati</taxon>
        <taxon>Thermodesulfobacteriota</taxon>
        <taxon>Desulfobacteria</taxon>
        <taxon>Desulfobacterales</taxon>
        <taxon>Desulfobacteriaceae</taxon>
        <taxon>Desulfobacterium</taxon>
        <taxon>environmental samples</taxon>
    </lineage>
</organism>
<dbReference type="PROSITE" id="PS00705">
    <property type="entry name" value="PROK_CO2_ANHYDRASE_2"/>
    <property type="match status" value="1"/>
</dbReference>
<dbReference type="CDD" id="cd03378">
    <property type="entry name" value="beta_CA_cladeC"/>
    <property type="match status" value="1"/>
</dbReference>
<dbReference type="Pfam" id="PF00484">
    <property type="entry name" value="Pro_CA"/>
    <property type="match status" value="1"/>
</dbReference>
<comment type="cofactor">
    <cofactor evidence="6">
        <name>Zn(2+)</name>
        <dbReference type="ChEBI" id="CHEBI:29105"/>
    </cofactor>
    <text evidence="6">Binds 1 zinc ion per subunit.</text>
</comment>
<dbReference type="SUPFAM" id="SSF53056">
    <property type="entry name" value="beta-carbonic anhydrase, cab"/>
    <property type="match status" value="1"/>
</dbReference>
<accession>A0A445N0Y0</accession>
<evidence type="ECO:0000256" key="6">
    <source>
        <dbReference type="PIRSR" id="PIRSR601765-1"/>
    </source>
</evidence>
<proteinExistence type="inferred from homology"/>
<dbReference type="GO" id="GO:0004089">
    <property type="term" value="F:carbonate dehydratase activity"/>
    <property type="evidence" value="ECO:0007669"/>
    <property type="project" value="UniProtKB-UniRule"/>
</dbReference>
<feature type="binding site" evidence="6">
    <location>
        <position position="121"/>
    </location>
    <ligand>
        <name>Zn(2+)</name>
        <dbReference type="ChEBI" id="CHEBI:29105"/>
    </ligand>
</feature>
<gene>
    <name evidence="8" type="primary">cynT</name>
    <name evidence="8" type="ORF">PITCH_A570007</name>
</gene>
<dbReference type="InterPro" id="IPR036874">
    <property type="entry name" value="Carbonic_anhydrase_sf"/>
</dbReference>
<dbReference type="PANTHER" id="PTHR11002">
    <property type="entry name" value="CARBONIC ANHYDRASE"/>
    <property type="match status" value="1"/>
</dbReference>
<dbReference type="EMBL" id="OJIN01000200">
    <property type="protein sequence ID" value="SPD75394.1"/>
    <property type="molecule type" value="Genomic_DNA"/>
</dbReference>
<keyword evidence="6" id="KW-0479">Metal-binding</keyword>
<feature type="binding site" evidence="6">
    <location>
        <position position="67"/>
    </location>
    <ligand>
        <name>Zn(2+)</name>
        <dbReference type="ChEBI" id="CHEBI:29105"/>
    </ligand>
</feature>
<dbReference type="SMART" id="SM00947">
    <property type="entry name" value="Pro_CA"/>
    <property type="match status" value="1"/>
</dbReference>
<dbReference type="Gene3D" id="3.40.1050.10">
    <property type="entry name" value="Carbonic anhydrase"/>
    <property type="match status" value="1"/>
</dbReference>
<comment type="similarity">
    <text evidence="1 7">Belongs to the beta-class carbonic anhydrase family.</text>
</comment>